<feature type="coiled-coil region" evidence="1">
    <location>
        <begin position="36"/>
        <end position="70"/>
    </location>
</feature>
<gene>
    <name evidence="2" type="ORF">N0V91_000769</name>
</gene>
<accession>A0A9W8ZP34</accession>
<reference evidence="2" key="1">
    <citation type="submission" date="2022-10" db="EMBL/GenBank/DDBJ databases">
        <title>Tapping the CABI collections for fungal endophytes: first genome assemblies for Collariella, Neodidymelliopsis, Ascochyta clinopodiicola, Didymella pomorum, Didymosphaeria variabile, Neocosmospora piperis and Neocucurbitaria cava.</title>
        <authorList>
            <person name="Hill R."/>
        </authorList>
    </citation>
    <scope>NUCLEOTIDE SEQUENCE</scope>
    <source>
        <strain evidence="2">IMI 355091</strain>
    </source>
</reference>
<sequence>MTARNANGRIRVEKELQHVLHQKMRCDYQEPEALSVDTAATAIRELLNEAQVVRNEVKELRDEVQELKIAVPAPAVTADAALDEENKCCFRTDHIIELSSIKGDKFVRQVETLQQKCIPDDLGNLRFVIRSAEDPKRPKTFRLTVALVVQMRKSELQVHSDDLDLEKLQNGRTSKLRNAKDASADI</sequence>
<dbReference type="AlphaFoldDB" id="A0A9W8ZP34"/>
<dbReference type="Proteomes" id="UP001140510">
    <property type="component" value="Unassembled WGS sequence"/>
</dbReference>
<keyword evidence="1" id="KW-0175">Coiled coil</keyword>
<dbReference type="EMBL" id="JAPEVA010000003">
    <property type="protein sequence ID" value="KAJ4412298.1"/>
    <property type="molecule type" value="Genomic_DNA"/>
</dbReference>
<name>A0A9W8ZP34_9PLEO</name>
<organism evidence="2 3">
    <name type="scientific">Didymella pomorum</name>
    <dbReference type="NCBI Taxonomy" id="749634"/>
    <lineage>
        <taxon>Eukaryota</taxon>
        <taxon>Fungi</taxon>
        <taxon>Dikarya</taxon>
        <taxon>Ascomycota</taxon>
        <taxon>Pezizomycotina</taxon>
        <taxon>Dothideomycetes</taxon>
        <taxon>Pleosporomycetidae</taxon>
        <taxon>Pleosporales</taxon>
        <taxon>Pleosporineae</taxon>
        <taxon>Didymellaceae</taxon>
        <taxon>Didymella</taxon>
    </lineage>
</organism>
<evidence type="ECO:0000313" key="3">
    <source>
        <dbReference type="Proteomes" id="UP001140510"/>
    </source>
</evidence>
<proteinExistence type="predicted"/>
<protein>
    <submittedName>
        <fullName evidence="2">Uncharacterized protein</fullName>
    </submittedName>
</protein>
<keyword evidence="3" id="KW-1185">Reference proteome</keyword>
<evidence type="ECO:0000256" key="1">
    <source>
        <dbReference type="SAM" id="Coils"/>
    </source>
</evidence>
<evidence type="ECO:0000313" key="2">
    <source>
        <dbReference type="EMBL" id="KAJ4412298.1"/>
    </source>
</evidence>
<comment type="caution">
    <text evidence="2">The sequence shown here is derived from an EMBL/GenBank/DDBJ whole genome shotgun (WGS) entry which is preliminary data.</text>
</comment>